<proteinExistence type="predicted"/>
<feature type="chain" id="PRO_5038589655" description="FtsX extracellular domain-containing protein" evidence="1">
    <location>
        <begin position="18"/>
        <end position="181"/>
    </location>
</feature>
<dbReference type="InterPro" id="IPR040690">
    <property type="entry name" value="FtsX_ECD"/>
</dbReference>
<keyword evidence="4" id="KW-1185">Reference proteome</keyword>
<sequence>MVKVVAVASAAAATAWGVNSLTALSPGSQENDIMAMSFSSAASSEGYDVSVFLCKESDPWCDGRGVTEAERADVLRTLESRPEVEKVAYEDQQQAWKRFQEMYKDNSMLRDAARPSDMPESFQVRVKPEADARAVAVAASRLPGVATAVDQRCGKRQTRLRILIGRIFGGQEQCGFPRKER</sequence>
<evidence type="ECO:0000256" key="1">
    <source>
        <dbReference type="SAM" id="SignalP"/>
    </source>
</evidence>
<dbReference type="Proteomes" id="UP000198923">
    <property type="component" value="Unassembled WGS sequence"/>
</dbReference>
<evidence type="ECO:0000313" key="4">
    <source>
        <dbReference type="Proteomes" id="UP000198923"/>
    </source>
</evidence>
<keyword evidence="1" id="KW-0732">Signal</keyword>
<dbReference type="EMBL" id="FNCN01000026">
    <property type="protein sequence ID" value="SDH91635.1"/>
    <property type="molecule type" value="Genomic_DNA"/>
</dbReference>
<feature type="domain" description="FtsX extracellular" evidence="2">
    <location>
        <begin position="49"/>
        <end position="146"/>
    </location>
</feature>
<accession>A0A1G8GB98</accession>
<dbReference type="STRING" id="504805.SAMN05421505_12653"/>
<dbReference type="Pfam" id="PF18075">
    <property type="entry name" value="FtsX_ECD"/>
    <property type="match status" value="1"/>
</dbReference>
<reference evidence="3 4" key="1">
    <citation type="submission" date="2016-10" db="EMBL/GenBank/DDBJ databases">
        <authorList>
            <person name="de Groot N.N."/>
        </authorList>
    </citation>
    <scope>NUCLEOTIDE SEQUENCE [LARGE SCALE GENOMIC DNA]</scope>
    <source>
        <strain evidence="3 4">CPCC 201354</strain>
    </source>
</reference>
<protein>
    <recommendedName>
        <fullName evidence="2">FtsX extracellular domain-containing protein</fullName>
    </recommendedName>
</protein>
<gene>
    <name evidence="3" type="ORF">SAMN05421505_12653</name>
</gene>
<evidence type="ECO:0000259" key="2">
    <source>
        <dbReference type="Pfam" id="PF18075"/>
    </source>
</evidence>
<evidence type="ECO:0000313" key="3">
    <source>
        <dbReference type="EMBL" id="SDH91635.1"/>
    </source>
</evidence>
<name>A0A1G8GB98_9ACTN</name>
<feature type="signal peptide" evidence="1">
    <location>
        <begin position="1"/>
        <end position="17"/>
    </location>
</feature>
<dbReference type="AlphaFoldDB" id="A0A1G8GB98"/>
<dbReference type="Gene3D" id="3.30.70.3040">
    <property type="match status" value="1"/>
</dbReference>
<organism evidence="3 4">
    <name type="scientific">Sinosporangium album</name>
    <dbReference type="NCBI Taxonomy" id="504805"/>
    <lineage>
        <taxon>Bacteria</taxon>
        <taxon>Bacillati</taxon>
        <taxon>Actinomycetota</taxon>
        <taxon>Actinomycetes</taxon>
        <taxon>Streptosporangiales</taxon>
        <taxon>Streptosporangiaceae</taxon>
        <taxon>Sinosporangium</taxon>
    </lineage>
</organism>